<dbReference type="GeneID" id="85473345"/>
<keyword evidence="2" id="KW-0812">Transmembrane</keyword>
<keyword evidence="4" id="KW-1185">Reference proteome</keyword>
<evidence type="ECO:0000256" key="2">
    <source>
        <dbReference type="SAM" id="Phobius"/>
    </source>
</evidence>
<accession>A0AAI9ZJ59</accession>
<keyword evidence="2" id="KW-0472">Membrane</keyword>
<dbReference type="RefSeq" id="XP_060440530.1">
    <property type="nucleotide sequence ID" value="XM_060588483.1"/>
</dbReference>
<reference evidence="3" key="1">
    <citation type="submission" date="2021-06" db="EMBL/GenBank/DDBJ databases">
        <title>Comparative genomics, transcriptomics and evolutionary studies reveal genomic signatures of adaptation to plant cell wall in hemibiotrophic fungi.</title>
        <authorList>
            <consortium name="DOE Joint Genome Institute"/>
            <person name="Baroncelli R."/>
            <person name="Diaz J.F."/>
            <person name="Benocci T."/>
            <person name="Peng M."/>
            <person name="Battaglia E."/>
            <person name="Haridas S."/>
            <person name="Andreopoulos W."/>
            <person name="Labutti K."/>
            <person name="Pangilinan J."/>
            <person name="Floch G.L."/>
            <person name="Makela M.R."/>
            <person name="Henrissat B."/>
            <person name="Grigoriev I.V."/>
            <person name="Crouch J.A."/>
            <person name="De Vries R.P."/>
            <person name="Sukno S.A."/>
            <person name="Thon M.R."/>
        </authorList>
    </citation>
    <scope>NUCLEOTIDE SEQUENCE</scope>
    <source>
        <strain evidence="3">CBS 102054</strain>
    </source>
</reference>
<name>A0AAI9ZJ59_9PEZI</name>
<evidence type="ECO:0000313" key="3">
    <source>
        <dbReference type="EMBL" id="KAK1624535.1"/>
    </source>
</evidence>
<feature type="region of interest" description="Disordered" evidence="1">
    <location>
        <begin position="48"/>
        <end position="100"/>
    </location>
</feature>
<keyword evidence="2" id="KW-1133">Transmembrane helix</keyword>
<protein>
    <submittedName>
        <fullName evidence="3">Uncharacterized protein</fullName>
    </submittedName>
</protein>
<evidence type="ECO:0000256" key="1">
    <source>
        <dbReference type="SAM" id="MobiDB-lite"/>
    </source>
</evidence>
<dbReference type="Proteomes" id="UP001243989">
    <property type="component" value="Unassembled WGS sequence"/>
</dbReference>
<organism evidence="3 4">
    <name type="scientific">Colletotrichum phormii</name>
    <dbReference type="NCBI Taxonomy" id="359342"/>
    <lineage>
        <taxon>Eukaryota</taxon>
        <taxon>Fungi</taxon>
        <taxon>Dikarya</taxon>
        <taxon>Ascomycota</taxon>
        <taxon>Pezizomycotina</taxon>
        <taxon>Sordariomycetes</taxon>
        <taxon>Hypocreomycetidae</taxon>
        <taxon>Glomerellales</taxon>
        <taxon>Glomerellaceae</taxon>
        <taxon>Colletotrichum</taxon>
        <taxon>Colletotrichum acutatum species complex</taxon>
    </lineage>
</organism>
<sequence>MASDASVNTLVGLLSFIMVVSFLLFCFLVYMRFVRRLTFMSINLGPRRGRSTTVARGSVAGGASGGSESRAGGAGENGDVGNELGRTGGVVNGQGPARVI</sequence>
<feature type="transmembrane region" description="Helical" evidence="2">
    <location>
        <begin position="12"/>
        <end position="31"/>
    </location>
</feature>
<proteinExistence type="predicted"/>
<dbReference type="EMBL" id="JAHMHQ010000024">
    <property type="protein sequence ID" value="KAK1624535.1"/>
    <property type="molecule type" value="Genomic_DNA"/>
</dbReference>
<dbReference type="AlphaFoldDB" id="A0AAI9ZJ59"/>
<gene>
    <name evidence="3" type="ORF">BDP81DRAFT_398606</name>
</gene>
<comment type="caution">
    <text evidence="3">The sequence shown here is derived from an EMBL/GenBank/DDBJ whole genome shotgun (WGS) entry which is preliminary data.</text>
</comment>
<evidence type="ECO:0000313" key="4">
    <source>
        <dbReference type="Proteomes" id="UP001243989"/>
    </source>
</evidence>